<evidence type="ECO:0000313" key="2">
    <source>
        <dbReference type="Proteomes" id="UP000035034"/>
    </source>
</evidence>
<evidence type="ECO:0008006" key="3">
    <source>
        <dbReference type="Google" id="ProtNLM"/>
    </source>
</evidence>
<dbReference type="InterPro" id="IPR025444">
    <property type="entry name" value="Monooxy_af470"/>
</dbReference>
<evidence type="ECO:0000313" key="1">
    <source>
        <dbReference type="EMBL" id="GAB20231.1"/>
    </source>
</evidence>
<protein>
    <recommendedName>
        <fullName evidence="3">DUF4188 domain-containing protein</fullName>
    </recommendedName>
</protein>
<proteinExistence type="predicted"/>
<gene>
    <name evidence="1" type="ORF">GOEFS_106_01290</name>
</gene>
<keyword evidence="2" id="KW-1185">Reference proteome</keyword>
<dbReference type="Pfam" id="PF13826">
    <property type="entry name" value="Monooxy_af470-like"/>
    <property type="match status" value="1"/>
</dbReference>
<dbReference type="eggNOG" id="ENOG5030N64">
    <property type="taxonomic scope" value="Bacteria"/>
</dbReference>
<dbReference type="Proteomes" id="UP000035034">
    <property type="component" value="Unassembled WGS sequence"/>
</dbReference>
<reference evidence="1 2" key="1">
    <citation type="submission" date="2011-12" db="EMBL/GenBank/DDBJ databases">
        <title>Whole genome shotgun sequence of Gordonia effusa NBRC 100432.</title>
        <authorList>
            <person name="Yoshida I."/>
            <person name="Takarada H."/>
            <person name="Hosoyama A."/>
            <person name="Tsuchikane K."/>
            <person name="Katsumata H."/>
            <person name="Yamazaki S."/>
            <person name="Fujita N."/>
        </authorList>
    </citation>
    <scope>NUCLEOTIDE SEQUENCE [LARGE SCALE GENOMIC DNA]</scope>
    <source>
        <strain evidence="1 2">NBRC 100432</strain>
    </source>
</reference>
<sequence length="202" mass="22766">MSGGCGQLGYLHWISNLLDIGYYRYPLLESRTIQSALPEAIMGNVPTTTHKSDDPMVLFLIGFRINNPLRVKQWVPVFTAMPRMLRELEQDPASGLLNYQLALQPRGAMVVQYWRSVDELYQYARDADHRHWPAWKAFYARAKAAPEAVGIWHETYDVPAGNAESIYGAMPVTGLAAATTSEPITVATRSARQRMLRRVSRG</sequence>
<dbReference type="AlphaFoldDB" id="H0R580"/>
<dbReference type="STRING" id="1077974.GOEFS_106_01290"/>
<organism evidence="1 2">
    <name type="scientific">Gordonia effusa NBRC 100432</name>
    <dbReference type="NCBI Taxonomy" id="1077974"/>
    <lineage>
        <taxon>Bacteria</taxon>
        <taxon>Bacillati</taxon>
        <taxon>Actinomycetota</taxon>
        <taxon>Actinomycetes</taxon>
        <taxon>Mycobacteriales</taxon>
        <taxon>Gordoniaceae</taxon>
        <taxon>Gordonia</taxon>
    </lineage>
</organism>
<name>H0R580_9ACTN</name>
<accession>H0R580</accession>
<dbReference type="EMBL" id="BAEH01000106">
    <property type="protein sequence ID" value="GAB20231.1"/>
    <property type="molecule type" value="Genomic_DNA"/>
</dbReference>
<comment type="caution">
    <text evidence="1">The sequence shown here is derived from an EMBL/GenBank/DDBJ whole genome shotgun (WGS) entry which is preliminary data.</text>
</comment>